<dbReference type="RefSeq" id="WP_141700777.1">
    <property type="nucleotide sequence ID" value="NZ_LPWF01000030.1"/>
</dbReference>
<evidence type="ECO:0000313" key="3">
    <source>
        <dbReference type="Proteomes" id="UP000094472"/>
    </source>
</evidence>
<dbReference type="EMBL" id="LPWF01000030">
    <property type="protein sequence ID" value="ODR96147.1"/>
    <property type="molecule type" value="Genomic_DNA"/>
</dbReference>
<dbReference type="PANTHER" id="PTHR34989">
    <property type="entry name" value="PROTEIN HDED"/>
    <property type="match status" value="1"/>
</dbReference>
<feature type="transmembrane region" description="Helical" evidence="1">
    <location>
        <begin position="86"/>
        <end position="106"/>
    </location>
</feature>
<reference evidence="2 3" key="1">
    <citation type="journal article" date="2016" name="Environ. Microbiol.">
        <title>New Methyloceanibacter diversity from North Sea sediments includes methanotroph containing solely the soluble methane monooxygenase.</title>
        <authorList>
            <person name="Vekeman B."/>
            <person name="Kerckhof F.M."/>
            <person name="Cremers G."/>
            <person name="de Vos P."/>
            <person name="Vandamme P."/>
            <person name="Boon N."/>
            <person name="Op den Camp H.J."/>
            <person name="Heylen K."/>
        </authorList>
    </citation>
    <scope>NUCLEOTIDE SEQUENCE [LARGE SCALE GENOMIC DNA]</scope>
    <source>
        <strain evidence="2 3">R-67175</strain>
    </source>
</reference>
<feature type="transmembrane region" description="Helical" evidence="1">
    <location>
        <begin position="113"/>
        <end position="135"/>
    </location>
</feature>
<keyword evidence="1" id="KW-0472">Membrane</keyword>
<feature type="transmembrane region" description="Helical" evidence="1">
    <location>
        <begin position="31"/>
        <end position="49"/>
    </location>
</feature>
<evidence type="ECO:0000313" key="2">
    <source>
        <dbReference type="EMBL" id="ODR96147.1"/>
    </source>
</evidence>
<comment type="caution">
    <text evidence="2">The sequence shown here is derived from an EMBL/GenBank/DDBJ whole genome shotgun (WGS) entry which is preliminary data.</text>
</comment>
<proteinExistence type="predicted"/>
<sequence length="139" mass="14909">MVALVIFLGFYWLFVGVLELVRVFVDSSVPWYWSLLIGVVGIIAGIIVLRHPIFAAIVLPTAIVVWLGVLGLVIGVFGMIGGFTGGGVGSFIFGLVNFLIGLLLLASPMMAALAVPLVFGILLLVEGVILIIWAFRVRR</sequence>
<keyword evidence="3" id="KW-1185">Reference proteome</keyword>
<dbReference type="PANTHER" id="PTHR34989:SF1">
    <property type="entry name" value="PROTEIN HDED"/>
    <property type="match status" value="1"/>
</dbReference>
<feature type="transmembrane region" description="Helical" evidence="1">
    <location>
        <begin position="5"/>
        <end position="25"/>
    </location>
</feature>
<dbReference type="OrthoDB" id="8448781at2"/>
<evidence type="ECO:0000256" key="1">
    <source>
        <dbReference type="SAM" id="Phobius"/>
    </source>
</evidence>
<protein>
    <submittedName>
        <fullName evidence="2">Uncharacterized protein</fullName>
    </submittedName>
</protein>
<gene>
    <name evidence="2" type="ORF">AUC69_15375</name>
</gene>
<dbReference type="InterPro" id="IPR052712">
    <property type="entry name" value="Acid_resist_chaperone_HdeD"/>
</dbReference>
<name>A0A1E3VRI1_9HYPH</name>
<dbReference type="InterPro" id="IPR005325">
    <property type="entry name" value="DUF308_memb"/>
</dbReference>
<dbReference type="AlphaFoldDB" id="A0A1E3VRI1"/>
<organism evidence="2 3">
    <name type="scientific">Methyloceanibacter superfactus</name>
    <dbReference type="NCBI Taxonomy" id="1774969"/>
    <lineage>
        <taxon>Bacteria</taxon>
        <taxon>Pseudomonadati</taxon>
        <taxon>Pseudomonadota</taxon>
        <taxon>Alphaproteobacteria</taxon>
        <taxon>Hyphomicrobiales</taxon>
        <taxon>Hyphomicrobiaceae</taxon>
        <taxon>Methyloceanibacter</taxon>
    </lineage>
</organism>
<feature type="transmembrane region" description="Helical" evidence="1">
    <location>
        <begin position="56"/>
        <end position="80"/>
    </location>
</feature>
<dbReference type="Pfam" id="PF03729">
    <property type="entry name" value="DUF308"/>
    <property type="match status" value="2"/>
</dbReference>
<dbReference type="GO" id="GO:0005886">
    <property type="term" value="C:plasma membrane"/>
    <property type="evidence" value="ECO:0007669"/>
    <property type="project" value="TreeGrafter"/>
</dbReference>
<dbReference type="Proteomes" id="UP000094472">
    <property type="component" value="Unassembled WGS sequence"/>
</dbReference>
<accession>A0A1E3VRI1</accession>
<keyword evidence="1" id="KW-0812">Transmembrane</keyword>
<keyword evidence="1" id="KW-1133">Transmembrane helix</keyword>
<dbReference type="STRING" id="1774969.AUC69_15375"/>